<organism evidence="4 5">
    <name type="scientific">Pseudonocardia spirodelae</name>
    <dbReference type="NCBI Taxonomy" id="3133431"/>
    <lineage>
        <taxon>Bacteria</taxon>
        <taxon>Bacillati</taxon>
        <taxon>Actinomycetota</taxon>
        <taxon>Actinomycetes</taxon>
        <taxon>Pseudonocardiales</taxon>
        <taxon>Pseudonocardiaceae</taxon>
        <taxon>Pseudonocardia</taxon>
    </lineage>
</organism>
<evidence type="ECO:0000256" key="2">
    <source>
        <dbReference type="ARBA" id="ARBA00023002"/>
    </source>
</evidence>
<proteinExistence type="inferred from homology"/>
<dbReference type="RefSeq" id="WP_340287446.1">
    <property type="nucleotide sequence ID" value="NZ_JBBJUP010000005.1"/>
</dbReference>
<dbReference type="PANTHER" id="PTHR42760">
    <property type="entry name" value="SHORT-CHAIN DEHYDROGENASES/REDUCTASES FAMILY MEMBER"/>
    <property type="match status" value="1"/>
</dbReference>
<dbReference type="InterPro" id="IPR002347">
    <property type="entry name" value="SDR_fam"/>
</dbReference>
<dbReference type="PRINTS" id="PR00080">
    <property type="entry name" value="SDRFAMILY"/>
</dbReference>
<reference evidence="4 5" key="1">
    <citation type="submission" date="2024-03" db="EMBL/GenBank/DDBJ databases">
        <title>Draft genome sequence of Pseudonocardia sp. DW16-2.</title>
        <authorList>
            <person name="Duangmal K."/>
        </authorList>
    </citation>
    <scope>NUCLEOTIDE SEQUENCE [LARGE SCALE GENOMIC DNA]</scope>
    <source>
        <strain evidence="4 5">DW16-2</strain>
    </source>
</reference>
<gene>
    <name evidence="4" type="ORF">WJX68_07670</name>
</gene>
<dbReference type="Gene3D" id="3.40.50.720">
    <property type="entry name" value="NAD(P)-binding Rossmann-like Domain"/>
    <property type="match status" value="1"/>
</dbReference>
<comment type="similarity">
    <text evidence="1">Belongs to the short-chain dehydrogenases/reductases (SDR) family.</text>
</comment>
<accession>A0ABU8T4C1</accession>
<dbReference type="EMBL" id="JBBJUP010000005">
    <property type="protein sequence ID" value="MEJ8278804.1"/>
    <property type="molecule type" value="Genomic_DNA"/>
</dbReference>
<dbReference type="Proteomes" id="UP001364211">
    <property type="component" value="Unassembled WGS sequence"/>
</dbReference>
<keyword evidence="5" id="KW-1185">Reference proteome</keyword>
<evidence type="ECO:0000313" key="4">
    <source>
        <dbReference type="EMBL" id="MEJ8278804.1"/>
    </source>
</evidence>
<evidence type="ECO:0000256" key="1">
    <source>
        <dbReference type="ARBA" id="ARBA00006484"/>
    </source>
</evidence>
<sequence length="257" mass="26493">MTADLFRLDGRSALVTGGGSGIGQRLAAGLAEFGADVSVVDLPARADGVAQTLDRVRGQGRRAVSLPADVTDPDSVEAAVAAHGAEFGGLDIAVNCAGVNHGGAAEDLDPADWRRVLSVNLDGVYYCCRAQGRRMLAAGRGAIVNIASMSATIANRGLLQAHYNASKAGVKHLTATLATEWAPRGVRVNSLSPGYIMTPMISGPEWADRVAGFTDQTPMARLGTPEDLVGPTVFLASDAAAFTTGADLLVEGGFTSW</sequence>
<comment type="caution">
    <text evidence="4">The sequence shown here is derived from an EMBL/GenBank/DDBJ whole genome shotgun (WGS) entry which is preliminary data.</text>
</comment>
<keyword evidence="2" id="KW-0560">Oxidoreductase</keyword>
<name>A0ABU8T4C1_9PSEU</name>
<dbReference type="SUPFAM" id="SSF51735">
    <property type="entry name" value="NAD(P)-binding Rossmann-fold domains"/>
    <property type="match status" value="1"/>
</dbReference>
<dbReference type="InterPro" id="IPR057326">
    <property type="entry name" value="KR_dom"/>
</dbReference>
<protein>
    <submittedName>
        <fullName evidence="4">SDR family oxidoreductase</fullName>
    </submittedName>
</protein>
<dbReference type="InterPro" id="IPR036291">
    <property type="entry name" value="NAD(P)-bd_dom_sf"/>
</dbReference>
<dbReference type="Pfam" id="PF13561">
    <property type="entry name" value="adh_short_C2"/>
    <property type="match status" value="1"/>
</dbReference>
<evidence type="ECO:0000259" key="3">
    <source>
        <dbReference type="SMART" id="SM00822"/>
    </source>
</evidence>
<feature type="domain" description="Ketoreductase" evidence="3">
    <location>
        <begin position="11"/>
        <end position="194"/>
    </location>
</feature>
<dbReference type="PANTHER" id="PTHR42760:SF115">
    <property type="entry name" value="3-OXOACYL-[ACYL-CARRIER-PROTEIN] REDUCTASE FABG"/>
    <property type="match status" value="1"/>
</dbReference>
<evidence type="ECO:0000313" key="5">
    <source>
        <dbReference type="Proteomes" id="UP001364211"/>
    </source>
</evidence>
<dbReference type="InterPro" id="IPR020904">
    <property type="entry name" value="Sc_DH/Rdtase_CS"/>
</dbReference>
<dbReference type="SMART" id="SM00822">
    <property type="entry name" value="PKS_KR"/>
    <property type="match status" value="1"/>
</dbReference>
<dbReference type="PROSITE" id="PS00061">
    <property type="entry name" value="ADH_SHORT"/>
    <property type="match status" value="1"/>
</dbReference>
<dbReference type="PRINTS" id="PR00081">
    <property type="entry name" value="GDHRDH"/>
</dbReference>